<dbReference type="InterPro" id="IPR001077">
    <property type="entry name" value="COMT_C"/>
</dbReference>
<evidence type="ECO:0000256" key="1">
    <source>
        <dbReference type="ARBA" id="ARBA00022603"/>
    </source>
</evidence>
<proteinExistence type="predicted"/>
<evidence type="ECO:0000313" key="7">
    <source>
        <dbReference type="EMBL" id="KAK9155219.1"/>
    </source>
</evidence>
<keyword evidence="8" id="KW-1185">Reference proteome</keyword>
<feature type="domain" description="O-methyltransferase dimerisation" evidence="6">
    <location>
        <begin position="23"/>
        <end position="116"/>
    </location>
</feature>
<protein>
    <recommendedName>
        <fullName evidence="9">O-methyltransferase</fullName>
    </recommendedName>
</protein>
<keyword evidence="1" id="KW-0489">Methyltransferase</keyword>
<dbReference type="Pfam" id="PF08100">
    <property type="entry name" value="Dimerisation"/>
    <property type="match status" value="1"/>
</dbReference>
<dbReference type="Gene3D" id="3.40.50.150">
    <property type="entry name" value="Vaccinia Virus protein VP39"/>
    <property type="match status" value="1"/>
</dbReference>
<feature type="active site" description="Proton acceptor" evidence="4">
    <location>
        <position position="266"/>
    </location>
</feature>
<keyword evidence="3" id="KW-0949">S-adenosyl-L-methionine</keyword>
<dbReference type="FunFam" id="3.40.50.150:FF:000057">
    <property type="entry name" value="O-methyltransferase ZRP4"/>
    <property type="match status" value="1"/>
</dbReference>
<reference evidence="7 8" key="1">
    <citation type="submission" date="2024-01" db="EMBL/GenBank/DDBJ databases">
        <title>Genome assemblies of Stephania.</title>
        <authorList>
            <person name="Yang L."/>
        </authorList>
    </citation>
    <scope>NUCLEOTIDE SEQUENCE [LARGE SCALE GENOMIC DNA]</scope>
    <source>
        <strain evidence="7">QJT</strain>
        <tissue evidence="7">Leaf</tissue>
    </source>
</reference>
<dbReference type="FunFam" id="1.10.10.10:FF:000213">
    <property type="entry name" value="Coniferyl alcohol 9-O-methyltransferase"/>
    <property type="match status" value="1"/>
</dbReference>
<dbReference type="SUPFAM" id="SSF53335">
    <property type="entry name" value="S-adenosyl-L-methionine-dependent methyltransferases"/>
    <property type="match status" value="1"/>
</dbReference>
<name>A0AAP0KPN8_9MAGN</name>
<evidence type="ECO:0000256" key="2">
    <source>
        <dbReference type="ARBA" id="ARBA00022679"/>
    </source>
</evidence>
<evidence type="ECO:0000313" key="8">
    <source>
        <dbReference type="Proteomes" id="UP001417504"/>
    </source>
</evidence>
<feature type="domain" description="O-methyltransferase C-terminal" evidence="5">
    <location>
        <begin position="137"/>
        <end position="343"/>
    </location>
</feature>
<organism evidence="7 8">
    <name type="scientific">Stephania japonica</name>
    <dbReference type="NCBI Taxonomy" id="461633"/>
    <lineage>
        <taxon>Eukaryota</taxon>
        <taxon>Viridiplantae</taxon>
        <taxon>Streptophyta</taxon>
        <taxon>Embryophyta</taxon>
        <taxon>Tracheophyta</taxon>
        <taxon>Spermatophyta</taxon>
        <taxon>Magnoliopsida</taxon>
        <taxon>Ranunculales</taxon>
        <taxon>Menispermaceae</taxon>
        <taxon>Menispermoideae</taxon>
        <taxon>Cissampelideae</taxon>
        <taxon>Stephania</taxon>
    </lineage>
</organism>
<evidence type="ECO:0000259" key="5">
    <source>
        <dbReference type="Pfam" id="PF00891"/>
    </source>
</evidence>
<dbReference type="PANTHER" id="PTHR11746">
    <property type="entry name" value="O-METHYLTRANSFERASE"/>
    <property type="match status" value="1"/>
</dbReference>
<gene>
    <name evidence="7" type="ORF">Sjap_002699</name>
</gene>
<dbReference type="InterPro" id="IPR029063">
    <property type="entry name" value="SAM-dependent_MTases_sf"/>
</dbReference>
<dbReference type="Pfam" id="PF00891">
    <property type="entry name" value="Methyltransf_2"/>
    <property type="match status" value="1"/>
</dbReference>
<dbReference type="GO" id="GO:0032259">
    <property type="term" value="P:methylation"/>
    <property type="evidence" value="ECO:0007669"/>
    <property type="project" value="UniProtKB-KW"/>
</dbReference>
<dbReference type="PIRSF" id="PIRSF005739">
    <property type="entry name" value="O-mtase"/>
    <property type="match status" value="1"/>
</dbReference>
<evidence type="ECO:0000259" key="6">
    <source>
        <dbReference type="Pfam" id="PF08100"/>
    </source>
</evidence>
<dbReference type="GO" id="GO:0046983">
    <property type="term" value="F:protein dimerization activity"/>
    <property type="evidence" value="ECO:0007669"/>
    <property type="project" value="InterPro"/>
</dbReference>
<dbReference type="EMBL" id="JBBNAE010000001">
    <property type="protein sequence ID" value="KAK9155219.1"/>
    <property type="molecule type" value="Genomic_DNA"/>
</dbReference>
<accession>A0AAP0KPN8</accession>
<dbReference type="PROSITE" id="PS51683">
    <property type="entry name" value="SAM_OMT_II"/>
    <property type="match status" value="1"/>
</dbReference>
<comment type="caution">
    <text evidence="7">The sequence shown here is derived from an EMBL/GenBank/DDBJ whole genome shotgun (WGS) entry which is preliminary data.</text>
</comment>
<dbReference type="InterPro" id="IPR016461">
    <property type="entry name" value="COMT-like"/>
</dbReference>
<evidence type="ECO:0000256" key="3">
    <source>
        <dbReference type="ARBA" id="ARBA00022691"/>
    </source>
</evidence>
<keyword evidence="2" id="KW-0808">Transferase</keyword>
<dbReference type="AlphaFoldDB" id="A0AAP0KPN8"/>
<dbReference type="CDD" id="cd02440">
    <property type="entry name" value="AdoMet_MTases"/>
    <property type="match status" value="1"/>
</dbReference>
<evidence type="ECO:0000256" key="4">
    <source>
        <dbReference type="PIRSR" id="PIRSR005739-1"/>
    </source>
</evidence>
<sequence>MGSKFKDIAKHEDLLEAQACIFKHTFSYINSVSLKCAIELSIPDVIHNHQKPMTHSELVSALQIPRSRSSHLYRLMRLLVHNGLFAMQKIHVHEYLQEQQEGEGYVLTTSSKLLLNNQWVFPIACLSPELFQPCLSLSDWLKGGDGNSSFEAVHGKSLWKFALENLDVCNMANDAMAADSRVVSSVLVTNCKDIFEGLTSLVDVGGGIGVMGRAIAEAFPHIKCSVLDLPHVVAPCQGSENLEFVAGDMFQAIPSADAVLLKWVLHDWSDEDCVKILKRCREAILPKEKGGKVIIIDIVMDPYEGTSESVELQLLFDLELMVAVNGKQRTESEWKKLFMESGFTSYKIISALGFRSVVEVLP</sequence>
<dbReference type="Proteomes" id="UP001417504">
    <property type="component" value="Unassembled WGS sequence"/>
</dbReference>
<dbReference type="Gene3D" id="1.10.10.10">
    <property type="entry name" value="Winged helix-like DNA-binding domain superfamily/Winged helix DNA-binding domain"/>
    <property type="match status" value="1"/>
</dbReference>
<dbReference type="InterPro" id="IPR036390">
    <property type="entry name" value="WH_DNA-bd_sf"/>
</dbReference>
<dbReference type="SUPFAM" id="SSF46785">
    <property type="entry name" value="Winged helix' DNA-binding domain"/>
    <property type="match status" value="1"/>
</dbReference>
<dbReference type="GO" id="GO:0008171">
    <property type="term" value="F:O-methyltransferase activity"/>
    <property type="evidence" value="ECO:0007669"/>
    <property type="project" value="InterPro"/>
</dbReference>
<dbReference type="InterPro" id="IPR036388">
    <property type="entry name" value="WH-like_DNA-bd_sf"/>
</dbReference>
<evidence type="ECO:0008006" key="9">
    <source>
        <dbReference type="Google" id="ProtNLM"/>
    </source>
</evidence>
<dbReference type="InterPro" id="IPR012967">
    <property type="entry name" value="COMT_dimerisation"/>
</dbReference>